<evidence type="ECO:0000313" key="2">
    <source>
        <dbReference type="Proteomes" id="UP001605036"/>
    </source>
</evidence>
<dbReference type="EMBL" id="JBHFFA010000001">
    <property type="protein sequence ID" value="KAL2649438.1"/>
    <property type="molecule type" value="Genomic_DNA"/>
</dbReference>
<comment type="caution">
    <text evidence="1">The sequence shown here is derived from an EMBL/GenBank/DDBJ whole genome shotgun (WGS) entry which is preliminary data.</text>
</comment>
<sequence>MTSYLRQFKHTKEGIVMSQQSYVAGILEDLEMIDCNPSVTPMEEGLQLLTDMGAPAEDGKLYRGIVGKLLYLTNTRPDISYAVGILARFMHSPQTPHLLAVKRLARYLNGTANLGLLFPYSNKLELQGFVNSALQAGCEWHLEEDLEIFTDSDWAGDKETRRSTRGYVFRLGDSLLSWCSKRQPTVSLSSTEAEYRAMTEGAKELVWLRGVLQELGISLNLPTPLWCDNLSSIKISRNPVFHPDPSSFHKGEN</sequence>
<dbReference type="Proteomes" id="UP001605036">
    <property type="component" value="Unassembled WGS sequence"/>
</dbReference>
<dbReference type="SUPFAM" id="SSF56672">
    <property type="entry name" value="DNA/RNA polymerases"/>
    <property type="match status" value="1"/>
</dbReference>
<evidence type="ECO:0008006" key="3">
    <source>
        <dbReference type="Google" id="ProtNLM"/>
    </source>
</evidence>
<dbReference type="InterPro" id="IPR043502">
    <property type="entry name" value="DNA/RNA_pol_sf"/>
</dbReference>
<name>A0ABD1ZDE7_9MARC</name>
<dbReference type="PANTHER" id="PTHR11439">
    <property type="entry name" value="GAG-POL-RELATED RETROTRANSPOSON"/>
    <property type="match status" value="1"/>
</dbReference>
<accession>A0ABD1ZDE7</accession>
<dbReference type="PANTHER" id="PTHR11439:SF470">
    <property type="entry name" value="CYSTEINE-RICH RLK (RECEPTOR-LIKE PROTEIN KINASE) 8"/>
    <property type="match status" value="1"/>
</dbReference>
<proteinExistence type="predicted"/>
<evidence type="ECO:0000313" key="1">
    <source>
        <dbReference type="EMBL" id="KAL2649438.1"/>
    </source>
</evidence>
<reference evidence="1 2" key="1">
    <citation type="submission" date="2024-09" db="EMBL/GenBank/DDBJ databases">
        <title>Chromosome-scale assembly of Riccia fluitans.</title>
        <authorList>
            <person name="Paukszto L."/>
            <person name="Sawicki J."/>
            <person name="Karawczyk K."/>
            <person name="Piernik-Szablinska J."/>
            <person name="Szczecinska M."/>
            <person name="Mazdziarz M."/>
        </authorList>
    </citation>
    <scope>NUCLEOTIDE SEQUENCE [LARGE SCALE GENOMIC DNA]</scope>
    <source>
        <strain evidence="1">Rf_01</strain>
        <tissue evidence="1">Aerial parts of the thallus</tissue>
    </source>
</reference>
<gene>
    <name evidence="1" type="ORF">R1flu_017566</name>
</gene>
<protein>
    <recommendedName>
        <fullName evidence="3">Reverse transcriptase Ty1/copia-type domain-containing protein</fullName>
    </recommendedName>
</protein>
<keyword evidence="2" id="KW-1185">Reference proteome</keyword>
<dbReference type="CDD" id="cd09272">
    <property type="entry name" value="RNase_HI_RT_Ty1"/>
    <property type="match status" value="1"/>
</dbReference>
<organism evidence="1 2">
    <name type="scientific">Riccia fluitans</name>
    <dbReference type="NCBI Taxonomy" id="41844"/>
    <lineage>
        <taxon>Eukaryota</taxon>
        <taxon>Viridiplantae</taxon>
        <taxon>Streptophyta</taxon>
        <taxon>Embryophyta</taxon>
        <taxon>Marchantiophyta</taxon>
        <taxon>Marchantiopsida</taxon>
        <taxon>Marchantiidae</taxon>
        <taxon>Marchantiales</taxon>
        <taxon>Ricciaceae</taxon>
        <taxon>Riccia</taxon>
    </lineage>
</organism>
<dbReference type="AlphaFoldDB" id="A0ABD1ZDE7"/>